<keyword evidence="10" id="KW-1185">Reference proteome</keyword>
<keyword evidence="3" id="KW-0813">Transport</keyword>
<evidence type="ECO:0000256" key="5">
    <source>
        <dbReference type="ARBA" id="ARBA00022927"/>
    </source>
</evidence>
<dbReference type="GO" id="GO:0031201">
    <property type="term" value="C:SNARE complex"/>
    <property type="evidence" value="ECO:0007669"/>
    <property type="project" value="TreeGrafter"/>
</dbReference>
<evidence type="ECO:0000256" key="7">
    <source>
        <dbReference type="ARBA" id="ARBA00023054"/>
    </source>
</evidence>
<keyword evidence="5" id="KW-0653">Protein transport</keyword>
<evidence type="ECO:0000256" key="3">
    <source>
        <dbReference type="ARBA" id="ARBA00022448"/>
    </source>
</evidence>
<evidence type="ECO:0000256" key="1">
    <source>
        <dbReference type="ARBA" id="ARBA00004211"/>
    </source>
</evidence>
<evidence type="ECO:0000256" key="4">
    <source>
        <dbReference type="ARBA" id="ARBA00022692"/>
    </source>
</evidence>
<dbReference type="AlphaFoldDB" id="A0A6J1DLI1"/>
<feature type="region of interest" description="Disordered" evidence="9">
    <location>
        <begin position="72"/>
        <end position="101"/>
    </location>
</feature>
<evidence type="ECO:0000313" key="11">
    <source>
        <dbReference type="RefSeq" id="XP_022153711.1"/>
    </source>
</evidence>
<evidence type="ECO:0000256" key="2">
    <source>
        <dbReference type="ARBA" id="ARBA00009063"/>
    </source>
</evidence>
<dbReference type="OrthoDB" id="1917865at2759"/>
<sequence>MSYRFVLWSGRWCPGYRKASKAPIPSSKKRKNNKILLTLVLILSERLHSVTSQFDKIRAIRFQDIINKAVPRRKPNQVTKPRSADTPEYNNTELKETTTFEHEPVRAQQQLLDDETRTSVQETETKMVEMSALNHLMSTHVLQQAQQIEFLYEQLLKHEVFLCQDKDWRRTCPPVLKTSRDGLDMPTCFQGVRSLD</sequence>
<dbReference type="KEGG" id="mcha:111021163"/>
<keyword evidence="4" id="KW-0812">Transmembrane</keyword>
<evidence type="ECO:0000256" key="9">
    <source>
        <dbReference type="SAM" id="MobiDB-lite"/>
    </source>
</evidence>
<accession>A0A6J1DLI1</accession>
<evidence type="ECO:0000256" key="6">
    <source>
        <dbReference type="ARBA" id="ARBA00022989"/>
    </source>
</evidence>
<keyword evidence="7" id="KW-0175">Coiled coil</keyword>
<proteinExistence type="inferred from homology"/>
<dbReference type="GO" id="GO:0015031">
    <property type="term" value="P:protein transport"/>
    <property type="evidence" value="ECO:0007669"/>
    <property type="project" value="UniProtKB-KW"/>
</dbReference>
<dbReference type="Proteomes" id="UP000504603">
    <property type="component" value="Unplaced"/>
</dbReference>
<dbReference type="PANTHER" id="PTHR15959">
    <property type="entry name" value="SYNTAXIN-18"/>
    <property type="match status" value="1"/>
</dbReference>
<keyword evidence="6" id="KW-1133">Transmembrane helix</keyword>
<name>A0A6J1DLI1_MOMCH</name>
<reference evidence="11" key="1">
    <citation type="submission" date="2025-08" db="UniProtKB">
        <authorList>
            <consortium name="RefSeq"/>
        </authorList>
    </citation>
    <scope>IDENTIFICATION</scope>
    <source>
        <strain evidence="11">OHB3-1</strain>
    </source>
</reference>
<dbReference type="RefSeq" id="XP_022153711.1">
    <property type="nucleotide sequence ID" value="XM_022298019.1"/>
</dbReference>
<dbReference type="PANTHER" id="PTHR15959:SF0">
    <property type="entry name" value="SYNTAXIN-18"/>
    <property type="match status" value="1"/>
</dbReference>
<dbReference type="GeneID" id="111021163"/>
<evidence type="ECO:0000256" key="8">
    <source>
        <dbReference type="ARBA" id="ARBA00023136"/>
    </source>
</evidence>
<comment type="subcellular location">
    <subcellularLocation>
        <location evidence="1">Membrane</location>
        <topology evidence="1">Single-pass type IV membrane protein</topology>
    </subcellularLocation>
</comment>
<protein>
    <submittedName>
        <fullName evidence="11">Syntaxin-81-like</fullName>
    </submittedName>
</protein>
<gene>
    <name evidence="11" type="primary">LOC111021163</name>
</gene>
<evidence type="ECO:0000313" key="10">
    <source>
        <dbReference type="Proteomes" id="UP000504603"/>
    </source>
</evidence>
<dbReference type="GO" id="GO:0006890">
    <property type="term" value="P:retrograde vesicle-mediated transport, Golgi to endoplasmic reticulum"/>
    <property type="evidence" value="ECO:0007669"/>
    <property type="project" value="TreeGrafter"/>
</dbReference>
<keyword evidence="8" id="KW-0472">Membrane</keyword>
<organism evidence="10 11">
    <name type="scientific">Momordica charantia</name>
    <name type="common">Bitter gourd</name>
    <name type="synonym">Balsam pear</name>
    <dbReference type="NCBI Taxonomy" id="3673"/>
    <lineage>
        <taxon>Eukaryota</taxon>
        <taxon>Viridiplantae</taxon>
        <taxon>Streptophyta</taxon>
        <taxon>Embryophyta</taxon>
        <taxon>Tracheophyta</taxon>
        <taxon>Spermatophyta</taxon>
        <taxon>Magnoliopsida</taxon>
        <taxon>eudicotyledons</taxon>
        <taxon>Gunneridae</taxon>
        <taxon>Pentapetalae</taxon>
        <taxon>rosids</taxon>
        <taxon>fabids</taxon>
        <taxon>Cucurbitales</taxon>
        <taxon>Cucurbitaceae</taxon>
        <taxon>Momordiceae</taxon>
        <taxon>Momordica</taxon>
    </lineage>
</organism>
<dbReference type="GO" id="GO:0005783">
    <property type="term" value="C:endoplasmic reticulum"/>
    <property type="evidence" value="ECO:0007669"/>
    <property type="project" value="TreeGrafter"/>
</dbReference>
<comment type="similarity">
    <text evidence="2">Belongs to the syntaxin family.</text>
</comment>